<dbReference type="EMBL" id="FZQP02002642">
    <property type="protein sequence ID" value="VVC96262.1"/>
    <property type="molecule type" value="Genomic_DNA"/>
</dbReference>
<evidence type="ECO:0000313" key="1">
    <source>
        <dbReference type="EMBL" id="VVC96262.1"/>
    </source>
</evidence>
<reference evidence="1 2" key="1">
    <citation type="submission" date="2017-07" db="EMBL/GenBank/DDBJ databases">
        <authorList>
            <person name="Talla V."/>
            <person name="Backstrom N."/>
        </authorList>
    </citation>
    <scope>NUCLEOTIDE SEQUENCE [LARGE SCALE GENOMIC DNA]</scope>
</reference>
<dbReference type="Proteomes" id="UP000324832">
    <property type="component" value="Unassembled WGS sequence"/>
</dbReference>
<organism evidence="1 2">
    <name type="scientific">Leptidea sinapis</name>
    <dbReference type="NCBI Taxonomy" id="189913"/>
    <lineage>
        <taxon>Eukaryota</taxon>
        <taxon>Metazoa</taxon>
        <taxon>Ecdysozoa</taxon>
        <taxon>Arthropoda</taxon>
        <taxon>Hexapoda</taxon>
        <taxon>Insecta</taxon>
        <taxon>Pterygota</taxon>
        <taxon>Neoptera</taxon>
        <taxon>Endopterygota</taxon>
        <taxon>Lepidoptera</taxon>
        <taxon>Glossata</taxon>
        <taxon>Ditrysia</taxon>
        <taxon>Papilionoidea</taxon>
        <taxon>Pieridae</taxon>
        <taxon>Dismorphiinae</taxon>
        <taxon>Leptidea</taxon>
    </lineage>
</organism>
<dbReference type="SUPFAM" id="SSF56219">
    <property type="entry name" value="DNase I-like"/>
    <property type="match status" value="1"/>
</dbReference>
<feature type="non-terminal residue" evidence="1">
    <location>
        <position position="120"/>
    </location>
</feature>
<evidence type="ECO:0008006" key="3">
    <source>
        <dbReference type="Google" id="ProtNLM"/>
    </source>
</evidence>
<name>A0A5E4QGQ8_9NEOP</name>
<protein>
    <recommendedName>
        <fullName evidence="3">Endonuclease/exonuclease/phosphatase domain-containing protein</fullName>
    </recommendedName>
</protein>
<dbReference type="AlphaFoldDB" id="A0A5E4QGQ8"/>
<keyword evidence="2" id="KW-1185">Reference proteome</keyword>
<sequence>MPTNSYDNFVDFNDCLSALHTIVEVEENSGVEAFYMLGDFNAHPNELFYNVMLSFCEVQNWICIDTNLCANNTYTFHSDAHGCNRWLDHCIITESARTTVMNVYVQYDVFWSDHYPLVVQ</sequence>
<evidence type="ECO:0000313" key="2">
    <source>
        <dbReference type="Proteomes" id="UP000324832"/>
    </source>
</evidence>
<gene>
    <name evidence="1" type="ORF">LSINAPIS_LOCUS7803</name>
</gene>
<proteinExistence type="predicted"/>
<dbReference type="Gene3D" id="3.60.10.10">
    <property type="entry name" value="Endonuclease/exonuclease/phosphatase"/>
    <property type="match status" value="1"/>
</dbReference>
<dbReference type="InterPro" id="IPR036691">
    <property type="entry name" value="Endo/exonu/phosph_ase_sf"/>
</dbReference>
<accession>A0A5E4QGQ8</accession>